<accession>A0ABW1CPM2</accession>
<dbReference type="RefSeq" id="WP_379517196.1">
    <property type="nucleotide sequence ID" value="NZ_JBHSPA010000031.1"/>
</dbReference>
<evidence type="ECO:0000256" key="1">
    <source>
        <dbReference type="SAM" id="MobiDB-lite"/>
    </source>
</evidence>
<name>A0ABW1CPM2_9ACTN</name>
<dbReference type="Proteomes" id="UP001596058">
    <property type="component" value="Unassembled WGS sequence"/>
</dbReference>
<keyword evidence="3" id="KW-0547">Nucleotide-binding</keyword>
<dbReference type="SMART" id="SM00530">
    <property type="entry name" value="HTH_XRE"/>
    <property type="match status" value="1"/>
</dbReference>
<dbReference type="Pfam" id="PF13401">
    <property type="entry name" value="AAA_22"/>
    <property type="match status" value="1"/>
</dbReference>
<dbReference type="InterPro" id="IPR001387">
    <property type="entry name" value="Cro/C1-type_HTH"/>
</dbReference>
<keyword evidence="3" id="KW-0067">ATP-binding</keyword>
<comment type="caution">
    <text evidence="3">The sequence shown here is derived from an EMBL/GenBank/DDBJ whole genome shotgun (WGS) entry which is preliminary data.</text>
</comment>
<dbReference type="Gene3D" id="1.10.260.40">
    <property type="entry name" value="lambda repressor-like DNA-binding domains"/>
    <property type="match status" value="1"/>
</dbReference>
<evidence type="ECO:0000259" key="2">
    <source>
        <dbReference type="PROSITE" id="PS50943"/>
    </source>
</evidence>
<dbReference type="GO" id="GO:0005524">
    <property type="term" value="F:ATP binding"/>
    <property type="evidence" value="ECO:0007669"/>
    <property type="project" value="UniProtKB-KW"/>
</dbReference>
<evidence type="ECO:0000313" key="4">
    <source>
        <dbReference type="Proteomes" id="UP001596058"/>
    </source>
</evidence>
<keyword evidence="4" id="KW-1185">Reference proteome</keyword>
<dbReference type="PROSITE" id="PS50943">
    <property type="entry name" value="HTH_CROC1"/>
    <property type="match status" value="1"/>
</dbReference>
<protein>
    <submittedName>
        <fullName evidence="3">ATP-binding protein</fullName>
    </submittedName>
</protein>
<reference evidence="4" key="1">
    <citation type="journal article" date="2019" name="Int. J. Syst. Evol. Microbiol.">
        <title>The Global Catalogue of Microorganisms (GCM) 10K type strain sequencing project: providing services to taxonomists for standard genome sequencing and annotation.</title>
        <authorList>
            <consortium name="The Broad Institute Genomics Platform"/>
            <consortium name="The Broad Institute Genome Sequencing Center for Infectious Disease"/>
            <person name="Wu L."/>
            <person name="Ma J."/>
        </authorList>
    </citation>
    <scope>NUCLEOTIDE SEQUENCE [LARGE SCALE GENOMIC DNA]</scope>
    <source>
        <strain evidence="4">CCUG 53903</strain>
    </source>
</reference>
<dbReference type="Pfam" id="PF13560">
    <property type="entry name" value="HTH_31"/>
    <property type="match status" value="1"/>
</dbReference>
<dbReference type="InterPro" id="IPR011990">
    <property type="entry name" value="TPR-like_helical_dom_sf"/>
</dbReference>
<organism evidence="3 4">
    <name type="scientific">Nonomuraea insulae</name>
    <dbReference type="NCBI Taxonomy" id="1616787"/>
    <lineage>
        <taxon>Bacteria</taxon>
        <taxon>Bacillati</taxon>
        <taxon>Actinomycetota</taxon>
        <taxon>Actinomycetes</taxon>
        <taxon>Streptosporangiales</taxon>
        <taxon>Streptosporangiaceae</taxon>
        <taxon>Nonomuraea</taxon>
    </lineage>
</organism>
<feature type="domain" description="HTH cro/C1-type" evidence="2">
    <location>
        <begin position="36"/>
        <end position="91"/>
    </location>
</feature>
<dbReference type="SUPFAM" id="SSF47413">
    <property type="entry name" value="lambda repressor-like DNA-binding domains"/>
    <property type="match status" value="1"/>
</dbReference>
<dbReference type="Gene3D" id="3.40.50.300">
    <property type="entry name" value="P-loop containing nucleotide triphosphate hydrolases"/>
    <property type="match status" value="1"/>
</dbReference>
<sequence length="774" mass="83604">MTLVKARQRPVGSKPPAAQQDKERLIIAPSSFAELLRRHRRMARLTLEQLAEASGVSARTLSDMERGRSSGPQQRTVAALAQALSLGEDDRQQFVDLAREGRLRDHWTRASGLCELPRSVDDFTGRAAELAWTDDFVHAGDAPGAAGVALITGAAGLGKTAFAVRAAHVLRPSFSDGVFFVDLAGMSPQPLTFDDILTQLLRALGIAERHLPREASERASLYRSLLRERRVLVVLDNAGSEEQIRPILPGGGPSRALVTSRRLLAGLEGVHRLSLGPLPAVEAAELLTGILGRRGSADGGAAIGELARFCGGLPLALRIAGNRLVSRPGWPAAEFVSRLADEERRLEQFKAGDLKIATAFGMSYDQLAPSARRVFRRLALVPGRTFGAALAAVLGGISVADAWDALDELVDLGLLEDSTSGRYRFHDLVRLFARDRLQEEETATERDTITATMTSWLLRMATTAGRWFEPAYGRPDRADADLSSPEEADHWLRANVDNWLGALRHAASGGRHAAVLDCAESMYWFSDRWMHAPHWHEVFTLGAEAAAVLGDPARQAAQLNSLAWVHLVPRDDPQSTLRYAARAIDLATRSGATAQIASAHHATGGALRRLGRLDEATASETQAARMFKANGDIDTYSQCLGALGTCLRDAGHHAEALEQYLDLWALLNDDKSGMTPSIAAFTRPIVLARVGECLGSLGHRTEAITKLTEAVSLMEQAQLPVPQAHSLETLAALLADEGRTGESRHTYARAAEVYETVGDAEASGRCRDLATAEP</sequence>
<evidence type="ECO:0000313" key="3">
    <source>
        <dbReference type="EMBL" id="MFC5827694.1"/>
    </source>
</evidence>
<dbReference type="InterPro" id="IPR010982">
    <property type="entry name" value="Lambda_DNA-bd_dom_sf"/>
</dbReference>
<dbReference type="EMBL" id="JBHSPA010000031">
    <property type="protein sequence ID" value="MFC5827694.1"/>
    <property type="molecule type" value="Genomic_DNA"/>
</dbReference>
<dbReference type="PANTHER" id="PTHR47691">
    <property type="entry name" value="REGULATOR-RELATED"/>
    <property type="match status" value="1"/>
</dbReference>
<dbReference type="InterPro" id="IPR027417">
    <property type="entry name" value="P-loop_NTPase"/>
</dbReference>
<dbReference type="PANTHER" id="PTHR47691:SF3">
    <property type="entry name" value="HTH-TYPE TRANSCRIPTIONAL REGULATOR RV0890C-RELATED"/>
    <property type="match status" value="1"/>
</dbReference>
<dbReference type="CDD" id="cd00093">
    <property type="entry name" value="HTH_XRE"/>
    <property type="match status" value="1"/>
</dbReference>
<dbReference type="SUPFAM" id="SSF48452">
    <property type="entry name" value="TPR-like"/>
    <property type="match status" value="2"/>
</dbReference>
<dbReference type="Gene3D" id="1.25.40.10">
    <property type="entry name" value="Tetratricopeptide repeat domain"/>
    <property type="match status" value="2"/>
</dbReference>
<dbReference type="InterPro" id="IPR049945">
    <property type="entry name" value="AAA_22"/>
</dbReference>
<dbReference type="PRINTS" id="PR00364">
    <property type="entry name" value="DISEASERSIST"/>
</dbReference>
<dbReference type="SUPFAM" id="SSF52540">
    <property type="entry name" value="P-loop containing nucleoside triphosphate hydrolases"/>
    <property type="match status" value="1"/>
</dbReference>
<gene>
    <name evidence="3" type="ORF">ACFPZ3_27865</name>
</gene>
<feature type="region of interest" description="Disordered" evidence="1">
    <location>
        <begin position="1"/>
        <end position="21"/>
    </location>
</feature>
<proteinExistence type="predicted"/>